<reference evidence="13 14" key="1">
    <citation type="journal article" date="2007" name="Science">
        <title>Sea anemone genome reveals ancestral eumetazoan gene repertoire and genomic organization.</title>
        <authorList>
            <person name="Putnam N.H."/>
            <person name="Srivastava M."/>
            <person name="Hellsten U."/>
            <person name="Dirks B."/>
            <person name="Chapman J."/>
            <person name="Salamov A."/>
            <person name="Terry A."/>
            <person name="Shapiro H."/>
            <person name="Lindquist E."/>
            <person name="Kapitonov V.V."/>
            <person name="Jurka J."/>
            <person name="Genikhovich G."/>
            <person name="Grigoriev I.V."/>
            <person name="Lucas S.M."/>
            <person name="Steele R.E."/>
            <person name="Finnerty J.R."/>
            <person name="Technau U."/>
            <person name="Martindale M.Q."/>
            <person name="Rokhsar D.S."/>
        </authorList>
    </citation>
    <scope>NUCLEOTIDE SEQUENCE [LARGE SCALE GENOMIC DNA]</scope>
    <source>
        <strain evidence="14">CH2 X CH6</strain>
    </source>
</reference>
<dbReference type="PANTHER" id="PTHR24248:SF125">
    <property type="entry name" value="DOPAMINE D2-LIKE RECEPTOR"/>
    <property type="match status" value="1"/>
</dbReference>
<gene>
    <name evidence="13" type="ORF">NEMVEDRAFT_v1g9479</name>
</gene>
<dbReference type="PROSITE" id="PS00237">
    <property type="entry name" value="G_PROTEIN_RECEP_F1_1"/>
    <property type="match status" value="1"/>
</dbReference>
<keyword evidence="6 11" id="KW-0472">Membrane</keyword>
<evidence type="ECO:0000256" key="8">
    <source>
        <dbReference type="ARBA" id="ARBA00023170"/>
    </source>
</evidence>
<evidence type="ECO:0000256" key="2">
    <source>
        <dbReference type="ARBA" id="ARBA00022475"/>
    </source>
</evidence>
<evidence type="ECO:0000313" key="13">
    <source>
        <dbReference type="EMBL" id="EDO26007.1"/>
    </source>
</evidence>
<dbReference type="InterPro" id="IPR000276">
    <property type="entry name" value="GPCR_Rhodpsn"/>
</dbReference>
<feature type="transmembrane region" description="Helical" evidence="11">
    <location>
        <begin position="6"/>
        <end position="22"/>
    </location>
</feature>
<feature type="non-terminal residue" evidence="13">
    <location>
        <position position="1"/>
    </location>
</feature>
<accession>A7TD48</accession>
<name>A7TD48_NEMVE</name>
<keyword evidence="9 10" id="KW-0807">Transducer</keyword>
<dbReference type="Proteomes" id="UP000001593">
    <property type="component" value="Unassembled WGS sequence"/>
</dbReference>
<comment type="subcellular location">
    <subcellularLocation>
        <location evidence="1">Cell membrane</location>
        <topology evidence="1">Multi-pass membrane protein</topology>
    </subcellularLocation>
</comment>
<organism evidence="13 14">
    <name type="scientific">Nematostella vectensis</name>
    <name type="common">Starlet sea anemone</name>
    <dbReference type="NCBI Taxonomy" id="45351"/>
    <lineage>
        <taxon>Eukaryota</taxon>
        <taxon>Metazoa</taxon>
        <taxon>Cnidaria</taxon>
        <taxon>Anthozoa</taxon>
        <taxon>Hexacorallia</taxon>
        <taxon>Actiniaria</taxon>
        <taxon>Edwardsiidae</taxon>
        <taxon>Nematostella</taxon>
    </lineage>
</organism>
<evidence type="ECO:0000256" key="1">
    <source>
        <dbReference type="ARBA" id="ARBA00004651"/>
    </source>
</evidence>
<feature type="domain" description="G-protein coupled receptors family 1 profile" evidence="12">
    <location>
        <begin position="13"/>
        <end position="98"/>
    </location>
</feature>
<dbReference type="GO" id="GO:0005886">
    <property type="term" value="C:plasma membrane"/>
    <property type="evidence" value="ECO:0007669"/>
    <property type="project" value="UniProtKB-SubCell"/>
</dbReference>
<evidence type="ECO:0000256" key="4">
    <source>
        <dbReference type="ARBA" id="ARBA00022989"/>
    </source>
</evidence>
<sequence>ILNTILAVFSTAGNAIVLIAIWRTSSLHSTSNYFIASLAAADLSVGFIINPLWVAKSGLNIWENNHFLTIFTEFMSVQTLVTTTFNLAAVSVDRYVAV</sequence>
<evidence type="ECO:0000256" key="11">
    <source>
        <dbReference type="SAM" id="Phobius"/>
    </source>
</evidence>
<dbReference type="STRING" id="45351.A7TD48"/>
<dbReference type="EMBL" id="DS477273">
    <property type="protein sequence ID" value="EDO26007.1"/>
    <property type="molecule type" value="Genomic_DNA"/>
</dbReference>
<keyword evidence="5 10" id="KW-0297">G-protein coupled receptor</keyword>
<dbReference type="Pfam" id="PF00001">
    <property type="entry name" value="7tm_1"/>
    <property type="match status" value="1"/>
</dbReference>
<protein>
    <recommendedName>
        <fullName evidence="12">G-protein coupled receptors family 1 profile domain-containing protein</fullName>
    </recommendedName>
</protein>
<feature type="transmembrane region" description="Helical" evidence="11">
    <location>
        <begin position="74"/>
        <end position="92"/>
    </location>
</feature>
<evidence type="ECO:0000256" key="7">
    <source>
        <dbReference type="ARBA" id="ARBA00023157"/>
    </source>
</evidence>
<evidence type="ECO:0000256" key="5">
    <source>
        <dbReference type="ARBA" id="ARBA00023040"/>
    </source>
</evidence>
<dbReference type="PROSITE" id="PS50262">
    <property type="entry name" value="G_PROTEIN_RECEP_F1_2"/>
    <property type="match status" value="1"/>
</dbReference>
<keyword evidence="7" id="KW-1015">Disulfide bond</keyword>
<dbReference type="InParanoid" id="A7TD48"/>
<dbReference type="InterPro" id="IPR017452">
    <property type="entry name" value="GPCR_Rhodpsn_7TM"/>
</dbReference>
<dbReference type="CDD" id="cd00637">
    <property type="entry name" value="7tm_classA_rhodopsin-like"/>
    <property type="match status" value="1"/>
</dbReference>
<dbReference type="GO" id="GO:0004930">
    <property type="term" value="F:G protein-coupled receptor activity"/>
    <property type="evidence" value="ECO:0007669"/>
    <property type="project" value="UniProtKB-KW"/>
</dbReference>
<keyword evidence="8 10" id="KW-0675">Receptor</keyword>
<evidence type="ECO:0000259" key="12">
    <source>
        <dbReference type="PROSITE" id="PS50262"/>
    </source>
</evidence>
<dbReference type="PRINTS" id="PR00237">
    <property type="entry name" value="GPCRRHODOPSN"/>
</dbReference>
<keyword evidence="14" id="KW-1185">Reference proteome</keyword>
<evidence type="ECO:0000256" key="9">
    <source>
        <dbReference type="ARBA" id="ARBA00023224"/>
    </source>
</evidence>
<dbReference type="PhylomeDB" id="A7TD48"/>
<proteinExistence type="inferred from homology"/>
<keyword evidence="2" id="KW-1003">Cell membrane</keyword>
<dbReference type="SUPFAM" id="SSF81321">
    <property type="entry name" value="Family A G protein-coupled receptor-like"/>
    <property type="match status" value="1"/>
</dbReference>
<feature type="non-terminal residue" evidence="13">
    <location>
        <position position="98"/>
    </location>
</feature>
<dbReference type="AlphaFoldDB" id="A7TD48"/>
<evidence type="ECO:0000256" key="10">
    <source>
        <dbReference type="RuleBase" id="RU000688"/>
    </source>
</evidence>
<feature type="transmembrane region" description="Helical" evidence="11">
    <location>
        <begin position="34"/>
        <end position="54"/>
    </location>
</feature>
<dbReference type="HOGENOM" id="CLU_009579_11_5_1"/>
<dbReference type="Gene3D" id="1.20.1070.10">
    <property type="entry name" value="Rhodopsin 7-helix transmembrane proteins"/>
    <property type="match status" value="1"/>
</dbReference>
<evidence type="ECO:0000313" key="14">
    <source>
        <dbReference type="Proteomes" id="UP000001593"/>
    </source>
</evidence>
<dbReference type="PANTHER" id="PTHR24248">
    <property type="entry name" value="ADRENERGIC RECEPTOR-RELATED G-PROTEIN COUPLED RECEPTOR"/>
    <property type="match status" value="1"/>
</dbReference>
<evidence type="ECO:0000256" key="6">
    <source>
        <dbReference type="ARBA" id="ARBA00023136"/>
    </source>
</evidence>
<keyword evidence="4 11" id="KW-1133">Transmembrane helix</keyword>
<evidence type="ECO:0000256" key="3">
    <source>
        <dbReference type="ARBA" id="ARBA00022692"/>
    </source>
</evidence>
<keyword evidence="3 10" id="KW-0812">Transmembrane</keyword>
<comment type="similarity">
    <text evidence="10">Belongs to the G-protein coupled receptor 1 family.</text>
</comment>